<dbReference type="Proteomes" id="UP000683575">
    <property type="component" value="Chromosome"/>
</dbReference>
<gene>
    <name evidence="3" type="ORF">KRR39_07195</name>
</gene>
<keyword evidence="2" id="KW-0472">Membrane</keyword>
<feature type="transmembrane region" description="Helical" evidence="2">
    <location>
        <begin position="108"/>
        <end position="129"/>
    </location>
</feature>
<feature type="transmembrane region" description="Helical" evidence="2">
    <location>
        <begin position="70"/>
        <end position="88"/>
    </location>
</feature>
<evidence type="ECO:0000313" key="3">
    <source>
        <dbReference type="EMBL" id="QWZ09531.1"/>
    </source>
</evidence>
<dbReference type="AlphaFoldDB" id="A0A975Y1I1"/>
<proteinExistence type="predicted"/>
<protein>
    <submittedName>
        <fullName evidence="3">Uncharacterized protein</fullName>
    </submittedName>
</protein>
<feature type="transmembrane region" description="Helical" evidence="2">
    <location>
        <begin position="43"/>
        <end position="63"/>
    </location>
</feature>
<feature type="compositionally biased region" description="Low complexity" evidence="1">
    <location>
        <begin position="146"/>
        <end position="158"/>
    </location>
</feature>
<sequence>MAQGRRAGYVVAALVDAAVLYAVNRWPGWQAVGFLTDRTSEVLGLVNASLLVSLVANLTYLVHDGPRWRATGDLAVTAVGATALLRIWRVCPFDFGASGLDWSLVVHVLLAVGIVGSGIALVVSFARLVRGKPVSGPGRPRRPRRGSAPASSRAPRSR</sequence>
<dbReference type="RefSeq" id="WP_216941377.1">
    <property type="nucleotide sequence ID" value="NZ_CP077062.1"/>
</dbReference>
<evidence type="ECO:0000256" key="2">
    <source>
        <dbReference type="SAM" id="Phobius"/>
    </source>
</evidence>
<accession>A0A975Y1I1</accession>
<feature type="region of interest" description="Disordered" evidence="1">
    <location>
        <begin position="133"/>
        <end position="158"/>
    </location>
</feature>
<keyword evidence="2" id="KW-1133">Transmembrane helix</keyword>
<dbReference type="KEGG" id="nps:KRR39_07195"/>
<keyword evidence="2" id="KW-0812">Transmembrane</keyword>
<organism evidence="3 4">
    <name type="scientific">Nocardioides panacis</name>
    <dbReference type="NCBI Taxonomy" id="2849501"/>
    <lineage>
        <taxon>Bacteria</taxon>
        <taxon>Bacillati</taxon>
        <taxon>Actinomycetota</taxon>
        <taxon>Actinomycetes</taxon>
        <taxon>Propionibacteriales</taxon>
        <taxon>Nocardioidaceae</taxon>
        <taxon>Nocardioides</taxon>
    </lineage>
</organism>
<keyword evidence="4" id="KW-1185">Reference proteome</keyword>
<dbReference type="EMBL" id="CP077062">
    <property type="protein sequence ID" value="QWZ09531.1"/>
    <property type="molecule type" value="Genomic_DNA"/>
</dbReference>
<reference evidence="3" key="1">
    <citation type="submission" date="2021-06" db="EMBL/GenBank/DDBJ databases">
        <title>Complete genome sequence of Nocardioides sp. G188.</title>
        <authorList>
            <person name="Im W.-T."/>
        </authorList>
    </citation>
    <scope>NUCLEOTIDE SEQUENCE</scope>
    <source>
        <strain evidence="3">G188</strain>
    </source>
</reference>
<evidence type="ECO:0000256" key="1">
    <source>
        <dbReference type="SAM" id="MobiDB-lite"/>
    </source>
</evidence>
<evidence type="ECO:0000313" key="4">
    <source>
        <dbReference type="Proteomes" id="UP000683575"/>
    </source>
</evidence>
<name>A0A975Y1I1_9ACTN</name>
<feature type="transmembrane region" description="Helical" evidence="2">
    <location>
        <begin position="7"/>
        <end position="23"/>
    </location>
</feature>